<evidence type="ECO:0000256" key="1">
    <source>
        <dbReference type="SAM" id="Phobius"/>
    </source>
</evidence>
<keyword evidence="3" id="KW-1185">Reference proteome</keyword>
<dbReference type="HOGENOM" id="CLU_1579179_0_0_1"/>
<proteinExistence type="predicted"/>
<reference evidence="3" key="2">
    <citation type="submission" date="2015-01" db="EMBL/GenBank/DDBJ databases">
        <title>Evolutionary Origins and Diversification of the Mycorrhizal Mutualists.</title>
        <authorList>
            <consortium name="DOE Joint Genome Institute"/>
            <consortium name="Mycorrhizal Genomics Consortium"/>
            <person name="Kohler A."/>
            <person name="Kuo A."/>
            <person name="Nagy L.G."/>
            <person name="Floudas D."/>
            <person name="Copeland A."/>
            <person name="Barry K.W."/>
            <person name="Cichocki N."/>
            <person name="Veneault-Fourrey C."/>
            <person name="LaButti K."/>
            <person name="Lindquist E.A."/>
            <person name="Lipzen A."/>
            <person name="Lundell T."/>
            <person name="Morin E."/>
            <person name="Murat C."/>
            <person name="Riley R."/>
            <person name="Ohm R."/>
            <person name="Sun H."/>
            <person name="Tunlid A."/>
            <person name="Henrissat B."/>
            <person name="Grigoriev I.V."/>
            <person name="Hibbett D.S."/>
            <person name="Martin F."/>
        </authorList>
    </citation>
    <scope>NUCLEOTIDE SEQUENCE [LARGE SCALE GENOMIC DNA]</scope>
    <source>
        <strain evidence="3">Marx 270</strain>
    </source>
</reference>
<evidence type="ECO:0000313" key="3">
    <source>
        <dbReference type="Proteomes" id="UP000054217"/>
    </source>
</evidence>
<dbReference type="EMBL" id="KN832006">
    <property type="protein sequence ID" value="KIN99352.1"/>
    <property type="molecule type" value="Genomic_DNA"/>
</dbReference>
<name>A0A0C3IR27_PISTI</name>
<keyword evidence="1" id="KW-0812">Transmembrane</keyword>
<feature type="transmembrane region" description="Helical" evidence="1">
    <location>
        <begin position="98"/>
        <end position="122"/>
    </location>
</feature>
<protein>
    <submittedName>
        <fullName evidence="2">Uncharacterized protein</fullName>
    </submittedName>
</protein>
<accession>A0A0C3IR27</accession>
<keyword evidence="1" id="KW-0472">Membrane</keyword>
<sequence>MKGYCFLHGQKIILDCTTKFVEDSFPFGSDSSKPNTFNSDSEPNQPTGDFDILVENLPEPDQFNNLISPDPKVHNIIHHKTHSRELQTNLIDQLHPQLLLLFHQSTLVIFSILTSCLMFLVIKEILEGHIWNMLKNENLVLKELLFPLFTLETYMAKGQIWSKLKGTFN</sequence>
<dbReference type="AlphaFoldDB" id="A0A0C3IR27"/>
<gene>
    <name evidence="2" type="ORF">M404DRAFT_30598</name>
</gene>
<organism evidence="2 3">
    <name type="scientific">Pisolithus tinctorius Marx 270</name>
    <dbReference type="NCBI Taxonomy" id="870435"/>
    <lineage>
        <taxon>Eukaryota</taxon>
        <taxon>Fungi</taxon>
        <taxon>Dikarya</taxon>
        <taxon>Basidiomycota</taxon>
        <taxon>Agaricomycotina</taxon>
        <taxon>Agaricomycetes</taxon>
        <taxon>Agaricomycetidae</taxon>
        <taxon>Boletales</taxon>
        <taxon>Sclerodermatineae</taxon>
        <taxon>Pisolithaceae</taxon>
        <taxon>Pisolithus</taxon>
    </lineage>
</organism>
<evidence type="ECO:0000313" key="2">
    <source>
        <dbReference type="EMBL" id="KIN99352.1"/>
    </source>
</evidence>
<reference evidence="2 3" key="1">
    <citation type="submission" date="2014-04" db="EMBL/GenBank/DDBJ databases">
        <authorList>
            <consortium name="DOE Joint Genome Institute"/>
            <person name="Kuo A."/>
            <person name="Kohler A."/>
            <person name="Costa M.D."/>
            <person name="Nagy L.G."/>
            <person name="Floudas D."/>
            <person name="Copeland A."/>
            <person name="Barry K.W."/>
            <person name="Cichocki N."/>
            <person name="Veneault-Fourrey C."/>
            <person name="LaButti K."/>
            <person name="Lindquist E.A."/>
            <person name="Lipzen A."/>
            <person name="Lundell T."/>
            <person name="Morin E."/>
            <person name="Murat C."/>
            <person name="Sun H."/>
            <person name="Tunlid A."/>
            <person name="Henrissat B."/>
            <person name="Grigoriev I.V."/>
            <person name="Hibbett D.S."/>
            <person name="Martin F."/>
            <person name="Nordberg H.P."/>
            <person name="Cantor M.N."/>
            <person name="Hua S.X."/>
        </authorList>
    </citation>
    <scope>NUCLEOTIDE SEQUENCE [LARGE SCALE GENOMIC DNA]</scope>
    <source>
        <strain evidence="2 3">Marx 270</strain>
    </source>
</reference>
<dbReference type="InParanoid" id="A0A0C3IR27"/>
<dbReference type="Proteomes" id="UP000054217">
    <property type="component" value="Unassembled WGS sequence"/>
</dbReference>
<keyword evidence="1" id="KW-1133">Transmembrane helix</keyword>